<evidence type="ECO:0000256" key="8">
    <source>
        <dbReference type="ARBA" id="ARBA00022958"/>
    </source>
</evidence>
<keyword evidence="7 10" id="KW-0460">Magnesium</keyword>
<dbReference type="NCBIfam" id="TIGR00231">
    <property type="entry name" value="small_GTP"/>
    <property type="match status" value="1"/>
</dbReference>
<dbReference type="GO" id="GO:0046872">
    <property type="term" value="F:metal ion binding"/>
    <property type="evidence" value="ECO:0007669"/>
    <property type="project" value="UniProtKB-KW"/>
</dbReference>
<evidence type="ECO:0000313" key="14">
    <source>
        <dbReference type="Proteomes" id="UP000480178"/>
    </source>
</evidence>
<dbReference type="GO" id="GO:0042802">
    <property type="term" value="F:identical protein binding"/>
    <property type="evidence" value="ECO:0007669"/>
    <property type="project" value="UniProtKB-ARBA"/>
</dbReference>
<dbReference type="Gene3D" id="1.20.120.430">
    <property type="entry name" value="tRNA modification GTPase MnmE domain 2"/>
    <property type="match status" value="1"/>
</dbReference>
<dbReference type="EMBL" id="CP048222">
    <property type="protein sequence ID" value="QHT71189.1"/>
    <property type="molecule type" value="Genomic_DNA"/>
</dbReference>
<reference evidence="13 14" key="1">
    <citation type="submission" date="2020-01" db="EMBL/GenBank/DDBJ databases">
        <authorList>
            <person name="Kim M.K."/>
        </authorList>
    </citation>
    <scope>NUCLEOTIDE SEQUENCE [LARGE SCALE GENOMIC DNA]</scope>
    <source>
        <strain evidence="13 14">172606-1</strain>
    </source>
</reference>
<dbReference type="Proteomes" id="UP000480178">
    <property type="component" value="Chromosome"/>
</dbReference>
<dbReference type="InterPro" id="IPR005225">
    <property type="entry name" value="Small_GTP-bd"/>
</dbReference>
<evidence type="ECO:0000256" key="1">
    <source>
        <dbReference type="ARBA" id="ARBA00011043"/>
    </source>
</evidence>
<keyword evidence="8 10" id="KW-0630">Potassium</keyword>
<dbReference type="SUPFAM" id="SSF116878">
    <property type="entry name" value="TrmE connector domain"/>
    <property type="match status" value="1"/>
</dbReference>
<dbReference type="PANTHER" id="PTHR42714">
    <property type="entry name" value="TRNA MODIFICATION GTPASE GTPBP3"/>
    <property type="match status" value="1"/>
</dbReference>
<dbReference type="RefSeq" id="WP_162447129.1">
    <property type="nucleotide sequence ID" value="NZ_CP048222.1"/>
</dbReference>
<feature type="binding site" evidence="10">
    <location>
        <position position="252"/>
    </location>
    <ligand>
        <name>K(+)</name>
        <dbReference type="ChEBI" id="CHEBI:29103"/>
    </ligand>
</feature>
<evidence type="ECO:0000256" key="5">
    <source>
        <dbReference type="ARBA" id="ARBA00022741"/>
    </source>
</evidence>
<keyword evidence="2 10" id="KW-0963">Cytoplasm</keyword>
<comment type="function">
    <text evidence="10">Exhibits a very high intrinsic GTPase hydrolysis rate. Involved in the addition of a carboxymethylaminomethyl (cmnm) group at the wobble position (U34) of certain tRNAs, forming tRNA-cmnm(5)s(2)U34.</text>
</comment>
<evidence type="ECO:0000256" key="3">
    <source>
        <dbReference type="ARBA" id="ARBA00022694"/>
    </source>
</evidence>
<feature type="binding site" evidence="10">
    <location>
        <begin position="250"/>
        <end position="256"/>
    </location>
    <ligand>
        <name>GTP</name>
        <dbReference type="ChEBI" id="CHEBI:37565"/>
    </ligand>
</feature>
<feature type="binding site" evidence="10">
    <location>
        <position position="250"/>
    </location>
    <ligand>
        <name>K(+)</name>
        <dbReference type="ChEBI" id="CHEBI:29103"/>
    </ligand>
</feature>
<evidence type="ECO:0000256" key="6">
    <source>
        <dbReference type="ARBA" id="ARBA00022801"/>
    </source>
</evidence>
<feature type="binding site" evidence="10">
    <location>
        <position position="235"/>
    </location>
    <ligand>
        <name>Mg(2+)</name>
        <dbReference type="ChEBI" id="CHEBI:18420"/>
    </ligand>
</feature>
<dbReference type="InterPro" id="IPR027417">
    <property type="entry name" value="P-loop_NTPase"/>
</dbReference>
<dbReference type="CDD" id="cd14858">
    <property type="entry name" value="TrmE_N"/>
    <property type="match status" value="1"/>
</dbReference>
<comment type="subcellular location">
    <subcellularLocation>
        <location evidence="10">Cytoplasm</location>
    </subcellularLocation>
</comment>
<accession>A0A6C0GSS6</accession>
<evidence type="ECO:0000313" key="13">
    <source>
        <dbReference type="EMBL" id="QHT71189.1"/>
    </source>
</evidence>
<dbReference type="Gene3D" id="3.40.50.300">
    <property type="entry name" value="P-loop containing nucleotide triphosphate hydrolases"/>
    <property type="match status" value="1"/>
</dbReference>
<comment type="similarity">
    <text evidence="1 10 11">Belongs to the TRAFAC class TrmE-Era-EngA-EngB-Septin-like GTPase superfamily. TrmE GTPase family.</text>
</comment>
<dbReference type="SUPFAM" id="SSF52540">
    <property type="entry name" value="P-loop containing nucleoside triphosphate hydrolases"/>
    <property type="match status" value="1"/>
</dbReference>
<feature type="domain" description="TrmE-type G" evidence="12">
    <location>
        <begin position="221"/>
        <end position="380"/>
    </location>
</feature>
<dbReference type="InterPro" id="IPR027266">
    <property type="entry name" value="TrmE/GcvT-like"/>
</dbReference>
<dbReference type="InterPro" id="IPR018948">
    <property type="entry name" value="GTP-bd_TrmE_N"/>
</dbReference>
<proteinExistence type="inferred from homology"/>
<dbReference type="InterPro" id="IPR004520">
    <property type="entry name" value="GTPase_MnmE"/>
</dbReference>
<dbReference type="Pfam" id="PF12631">
    <property type="entry name" value="MnmE_helical"/>
    <property type="match status" value="1"/>
</dbReference>
<dbReference type="HAMAP" id="MF_00379">
    <property type="entry name" value="GTPase_MnmE"/>
    <property type="match status" value="1"/>
</dbReference>
<dbReference type="NCBIfam" id="TIGR00450">
    <property type="entry name" value="mnmE_trmE_thdF"/>
    <property type="match status" value="1"/>
</dbReference>
<evidence type="ECO:0000256" key="9">
    <source>
        <dbReference type="ARBA" id="ARBA00023134"/>
    </source>
</evidence>
<feature type="binding site" evidence="10">
    <location>
        <position position="231"/>
    </location>
    <ligand>
        <name>K(+)</name>
        <dbReference type="ChEBI" id="CHEBI:29103"/>
    </ligand>
</feature>
<sequence>MNHFSFDDTIVAPATASGIAAIAVIRVSGKEAILLCNQIFKGKDLTRQASHTIHFGTIRDGDQIIDEVLVSIFKAPTSFTKEDVVEISCHGSDFIVKRILQLLLKHGARLAKPGEFTQRAFLNGQFDLTQAEAIADLISSDSEASHQAAIHQMRGGFSQQIKKLREQLIYFASLIELELDFGEEDVEFASRHDLQKLVLNIQSVTKDLIESFQLGNVIKNGVPTVIAGKPNAGKSTLLNVLFNEEKAIVSEIPGTTRDVIEDELMIEGIRFRLIDTAGLRHTTDTIEAIGVERTRQKMKQASLILYLFDSTLIDQESLEEELVDIRKLNLPLILVANKTDQLTKVKSIPSWLNSDEIIMISASEKDNIAALKNRMLAMVHAGQLKTGDTLITNVRHYESLRQTYVALDQVLGSINQNRTGDLLALDIRHALRYLGEITGEITTEDLLDTIFSKFCIGK</sequence>
<evidence type="ECO:0000256" key="10">
    <source>
        <dbReference type="HAMAP-Rule" id="MF_00379"/>
    </source>
</evidence>
<keyword evidence="5 10" id="KW-0547">Nucleotide-binding</keyword>
<evidence type="ECO:0000256" key="7">
    <source>
        <dbReference type="ARBA" id="ARBA00022842"/>
    </source>
</evidence>
<evidence type="ECO:0000256" key="11">
    <source>
        <dbReference type="RuleBase" id="RU003313"/>
    </source>
</evidence>
<organism evidence="13 14">
    <name type="scientific">Rhodocytophaga rosea</name>
    <dbReference type="NCBI Taxonomy" id="2704465"/>
    <lineage>
        <taxon>Bacteria</taxon>
        <taxon>Pseudomonadati</taxon>
        <taxon>Bacteroidota</taxon>
        <taxon>Cytophagia</taxon>
        <taxon>Cytophagales</taxon>
        <taxon>Rhodocytophagaceae</taxon>
        <taxon>Rhodocytophaga</taxon>
    </lineage>
</organism>
<comment type="caution">
    <text evidence="10">Lacks conserved residue(s) required for the propagation of feature annotation.</text>
</comment>
<dbReference type="Pfam" id="PF10396">
    <property type="entry name" value="TrmE_N"/>
    <property type="match status" value="1"/>
</dbReference>
<keyword evidence="6 10" id="KW-0378">Hydrolase</keyword>
<keyword evidence="9 10" id="KW-0342">GTP-binding</keyword>
<dbReference type="InterPro" id="IPR006073">
    <property type="entry name" value="GTP-bd"/>
</dbReference>
<dbReference type="Pfam" id="PF01926">
    <property type="entry name" value="MMR_HSR1"/>
    <property type="match status" value="1"/>
</dbReference>
<dbReference type="GO" id="GO:0005829">
    <property type="term" value="C:cytosol"/>
    <property type="evidence" value="ECO:0007669"/>
    <property type="project" value="TreeGrafter"/>
</dbReference>
<keyword evidence="4 10" id="KW-0479">Metal-binding</keyword>
<dbReference type="KEGG" id="rhoz:GXP67_33320"/>
<feature type="binding site" evidence="10">
    <location>
        <position position="255"/>
    </location>
    <ligand>
        <name>K(+)</name>
        <dbReference type="ChEBI" id="CHEBI:29103"/>
    </ligand>
</feature>
<dbReference type="GO" id="GO:0003924">
    <property type="term" value="F:GTPase activity"/>
    <property type="evidence" value="ECO:0007669"/>
    <property type="project" value="UniProtKB-UniRule"/>
</dbReference>
<dbReference type="Gene3D" id="3.30.1360.120">
    <property type="entry name" value="Probable tRNA modification gtpase trme, domain 1"/>
    <property type="match status" value="1"/>
</dbReference>
<protein>
    <recommendedName>
        <fullName evidence="10">tRNA modification GTPase MnmE</fullName>
        <ecNumber evidence="10">3.6.-.-</ecNumber>
    </recommendedName>
</protein>
<comment type="cofactor">
    <cofactor evidence="10">
        <name>K(+)</name>
        <dbReference type="ChEBI" id="CHEBI:29103"/>
    </cofactor>
    <text evidence="10">Binds 1 potassium ion per subunit.</text>
</comment>
<feature type="binding site" evidence="10">
    <location>
        <position position="256"/>
    </location>
    <ligand>
        <name>Mg(2+)</name>
        <dbReference type="ChEBI" id="CHEBI:18420"/>
    </ligand>
</feature>
<dbReference type="PROSITE" id="PS51709">
    <property type="entry name" value="G_TRME"/>
    <property type="match status" value="1"/>
</dbReference>
<dbReference type="InterPro" id="IPR031168">
    <property type="entry name" value="G_TrmE"/>
</dbReference>
<dbReference type="InterPro" id="IPR027368">
    <property type="entry name" value="MnmE_dom2"/>
</dbReference>
<dbReference type="CDD" id="cd04164">
    <property type="entry name" value="trmE"/>
    <property type="match status" value="1"/>
</dbReference>
<dbReference type="InterPro" id="IPR025867">
    <property type="entry name" value="MnmE_helical"/>
</dbReference>
<dbReference type="GO" id="GO:0002098">
    <property type="term" value="P:tRNA wobble uridine modification"/>
    <property type="evidence" value="ECO:0007669"/>
    <property type="project" value="TreeGrafter"/>
</dbReference>
<evidence type="ECO:0000256" key="4">
    <source>
        <dbReference type="ARBA" id="ARBA00022723"/>
    </source>
</evidence>
<dbReference type="PANTHER" id="PTHR42714:SF2">
    <property type="entry name" value="TRNA MODIFICATION GTPASE GTPBP3, MITOCHONDRIAL"/>
    <property type="match status" value="1"/>
</dbReference>
<feature type="binding site" evidence="10">
    <location>
        <begin position="275"/>
        <end position="278"/>
    </location>
    <ligand>
        <name>GTP</name>
        <dbReference type="ChEBI" id="CHEBI:37565"/>
    </ligand>
</feature>
<dbReference type="EC" id="3.6.-.-" evidence="10"/>
<feature type="binding site" evidence="10">
    <location>
        <begin position="231"/>
        <end position="236"/>
    </location>
    <ligand>
        <name>GTP</name>
        <dbReference type="ChEBI" id="CHEBI:37565"/>
    </ligand>
</feature>
<dbReference type="FunFam" id="3.40.50.300:FF:001376">
    <property type="entry name" value="tRNA modification GTPase MnmE"/>
    <property type="match status" value="1"/>
</dbReference>
<name>A0A6C0GSS6_9BACT</name>
<keyword evidence="14" id="KW-1185">Reference proteome</keyword>
<keyword evidence="3 10" id="KW-0819">tRNA processing</keyword>
<gene>
    <name evidence="10 13" type="primary">mnmE</name>
    <name evidence="10" type="synonym">trmE</name>
    <name evidence="13" type="ORF">GXP67_33320</name>
</gene>
<evidence type="ECO:0000256" key="2">
    <source>
        <dbReference type="ARBA" id="ARBA00022490"/>
    </source>
</evidence>
<dbReference type="GO" id="GO:0005525">
    <property type="term" value="F:GTP binding"/>
    <property type="evidence" value="ECO:0007669"/>
    <property type="project" value="UniProtKB-UniRule"/>
</dbReference>
<dbReference type="NCBIfam" id="NF003661">
    <property type="entry name" value="PRK05291.1-3"/>
    <property type="match status" value="1"/>
</dbReference>
<dbReference type="FunFam" id="3.30.1360.120:FF:000003">
    <property type="entry name" value="tRNA modification GTPase MnmE"/>
    <property type="match status" value="1"/>
</dbReference>
<dbReference type="GO" id="GO:0030488">
    <property type="term" value="P:tRNA methylation"/>
    <property type="evidence" value="ECO:0007669"/>
    <property type="project" value="TreeGrafter"/>
</dbReference>
<evidence type="ECO:0000259" key="12">
    <source>
        <dbReference type="PROSITE" id="PS51709"/>
    </source>
</evidence>
<comment type="subunit">
    <text evidence="10">Homodimer. Heterotetramer of two MnmE and two MnmG subunits.</text>
</comment>
<dbReference type="AlphaFoldDB" id="A0A6C0GSS6"/>